<comment type="caution">
    <text evidence="5">The sequence shown here is derived from an EMBL/GenBank/DDBJ whole genome shotgun (WGS) entry which is preliminary data.</text>
</comment>
<gene>
    <name evidence="5" type="ORF">GCWU0000282_002635</name>
</gene>
<protein>
    <submittedName>
        <fullName evidence="5">ABC transporter, ATP-binding protein</fullName>
    </submittedName>
</protein>
<dbReference type="STRING" id="592026.GCWU0000282_002635"/>
<evidence type="ECO:0000256" key="1">
    <source>
        <dbReference type="ARBA" id="ARBA00022448"/>
    </source>
</evidence>
<dbReference type="InterPro" id="IPR003439">
    <property type="entry name" value="ABC_transporter-like_ATP-bd"/>
</dbReference>
<dbReference type="eggNOG" id="COG1136">
    <property type="taxonomic scope" value="Bacteria"/>
</dbReference>
<dbReference type="Proteomes" id="UP000018227">
    <property type="component" value="Unassembled WGS sequence"/>
</dbReference>
<evidence type="ECO:0000256" key="3">
    <source>
        <dbReference type="ARBA" id="ARBA00022840"/>
    </source>
</evidence>
<dbReference type="SUPFAM" id="SSF52540">
    <property type="entry name" value="P-loop containing nucleoside triphosphate hydrolases"/>
    <property type="match status" value="1"/>
</dbReference>
<dbReference type="InterPro" id="IPR015854">
    <property type="entry name" value="ABC_transpr_LolD-like"/>
</dbReference>
<dbReference type="SMART" id="SM00382">
    <property type="entry name" value="AAA"/>
    <property type="match status" value="1"/>
</dbReference>
<dbReference type="GO" id="GO:0022857">
    <property type="term" value="F:transmembrane transporter activity"/>
    <property type="evidence" value="ECO:0007669"/>
    <property type="project" value="TreeGrafter"/>
</dbReference>
<dbReference type="AlphaFoldDB" id="V2XJZ7"/>
<dbReference type="GO" id="GO:0005886">
    <property type="term" value="C:plasma membrane"/>
    <property type="evidence" value="ECO:0007669"/>
    <property type="project" value="TreeGrafter"/>
</dbReference>
<organism evidence="5 6">
    <name type="scientific">Catonella morbi ATCC 51271</name>
    <dbReference type="NCBI Taxonomy" id="592026"/>
    <lineage>
        <taxon>Bacteria</taxon>
        <taxon>Bacillati</taxon>
        <taxon>Bacillota</taxon>
        <taxon>Clostridia</taxon>
        <taxon>Lachnospirales</taxon>
        <taxon>Lachnospiraceae</taxon>
        <taxon>Catonella</taxon>
    </lineage>
</organism>
<reference evidence="5 6" key="1">
    <citation type="submission" date="2013-06" db="EMBL/GenBank/DDBJ databases">
        <authorList>
            <person name="Weinstock G."/>
            <person name="Sodergren E."/>
            <person name="Clifton S."/>
            <person name="Fulton L."/>
            <person name="Fulton B."/>
            <person name="Courtney L."/>
            <person name="Fronick C."/>
            <person name="Harrison M."/>
            <person name="Strong C."/>
            <person name="Farmer C."/>
            <person name="Delahaunty K."/>
            <person name="Markovic C."/>
            <person name="Hall O."/>
            <person name="Minx P."/>
            <person name="Tomlinson C."/>
            <person name="Mitreva M."/>
            <person name="Nelson J."/>
            <person name="Hou S."/>
            <person name="Wollam A."/>
            <person name="Pepin K.H."/>
            <person name="Johnson M."/>
            <person name="Bhonagiri V."/>
            <person name="Nash W.E."/>
            <person name="Warren W."/>
            <person name="Chinwalla A."/>
            <person name="Mardis E.R."/>
            <person name="Wilson R.K."/>
        </authorList>
    </citation>
    <scope>NUCLEOTIDE SEQUENCE [LARGE SCALE GENOMIC DNA]</scope>
    <source>
        <strain evidence="5 6">ATCC 51271</strain>
    </source>
</reference>
<dbReference type="InterPro" id="IPR017871">
    <property type="entry name" value="ABC_transporter-like_CS"/>
</dbReference>
<dbReference type="PANTHER" id="PTHR24220:SF659">
    <property type="entry name" value="TRANSPORTER, PUTATIVE-RELATED"/>
    <property type="match status" value="1"/>
</dbReference>
<evidence type="ECO:0000256" key="2">
    <source>
        <dbReference type="ARBA" id="ARBA00022741"/>
    </source>
</evidence>
<name>V2XJZ7_9FIRM</name>
<feature type="domain" description="ABC transporter" evidence="4">
    <location>
        <begin position="12"/>
        <end position="245"/>
    </location>
</feature>
<evidence type="ECO:0000313" key="5">
    <source>
        <dbReference type="EMBL" id="ESL02499.1"/>
    </source>
</evidence>
<dbReference type="GO" id="GO:0005524">
    <property type="term" value="F:ATP binding"/>
    <property type="evidence" value="ECO:0007669"/>
    <property type="project" value="UniProtKB-KW"/>
</dbReference>
<accession>V2XJZ7</accession>
<dbReference type="GO" id="GO:0016887">
    <property type="term" value="F:ATP hydrolysis activity"/>
    <property type="evidence" value="ECO:0007669"/>
    <property type="project" value="InterPro"/>
</dbReference>
<dbReference type="HOGENOM" id="CLU_000604_1_22_9"/>
<evidence type="ECO:0000259" key="4">
    <source>
        <dbReference type="PROSITE" id="PS50893"/>
    </source>
</evidence>
<dbReference type="InterPro" id="IPR003593">
    <property type="entry name" value="AAA+_ATPase"/>
</dbReference>
<dbReference type="PROSITE" id="PS00211">
    <property type="entry name" value="ABC_TRANSPORTER_1"/>
    <property type="match status" value="1"/>
</dbReference>
<keyword evidence="6" id="KW-1185">Reference proteome</keyword>
<keyword evidence="1" id="KW-0813">Transport</keyword>
<keyword evidence="2" id="KW-0547">Nucleotide-binding</keyword>
<dbReference type="InterPro" id="IPR027417">
    <property type="entry name" value="P-loop_NTPase"/>
</dbReference>
<dbReference type="Pfam" id="PF00005">
    <property type="entry name" value="ABC_tran"/>
    <property type="match status" value="1"/>
</dbReference>
<dbReference type="OrthoDB" id="9791546at2"/>
<dbReference type="PANTHER" id="PTHR24220">
    <property type="entry name" value="IMPORT ATP-BINDING PROTEIN"/>
    <property type="match status" value="1"/>
</dbReference>
<evidence type="ECO:0000313" key="6">
    <source>
        <dbReference type="Proteomes" id="UP000018227"/>
    </source>
</evidence>
<dbReference type="CDD" id="cd03255">
    <property type="entry name" value="ABC_MJ0796_LolCDE_FtsE"/>
    <property type="match status" value="1"/>
</dbReference>
<dbReference type="InterPro" id="IPR017911">
    <property type="entry name" value="MacB-like_ATP-bd"/>
</dbReference>
<dbReference type="Gene3D" id="3.40.50.300">
    <property type="entry name" value="P-loop containing nucleotide triphosphate hydrolases"/>
    <property type="match status" value="1"/>
</dbReference>
<proteinExistence type="predicted"/>
<dbReference type="PROSITE" id="PS50893">
    <property type="entry name" value="ABC_TRANSPORTER_2"/>
    <property type="match status" value="1"/>
</dbReference>
<dbReference type="EMBL" id="ACIL03000016">
    <property type="protein sequence ID" value="ESL02499.1"/>
    <property type="molecule type" value="Genomic_DNA"/>
</dbReference>
<sequence length="245" mass="27375">MKKLKETENSMIEMKNVSYSIEEGGKKRTLLKNITGSLEKGKISIISGPSGSGKTTLLYAIAGLLDDVEGSIVVDGTDITGLSSRKKNDYRLNNMSLIFQNLNLFSFMNVEDNILVPLYLTGKGIDKEVKERIKYYLDLMKLGQIQDKSIQTLSGGEQQRVAIIRALIGHPKVILCDEPTASLDSENVALFMETLENIRKEMDSTFVIVTHDSRVLCHGDHKITIVDGELHEEQREQPVFDARTV</sequence>
<keyword evidence="3 5" id="KW-0067">ATP-binding</keyword>